<gene>
    <name evidence="1" type="ORF">K08M4_40000</name>
</gene>
<reference evidence="1 2" key="1">
    <citation type="submission" date="2016-10" db="EMBL/GenBank/DDBJ databases">
        <title>The High Quality Genome of Vibrio splendidus K08M4.</title>
        <authorList>
            <person name="Wendling C."/>
            <person name="Chibani C.M."/>
            <person name="Hertel R."/>
            <person name="Sproer C."/>
            <person name="Bunk B."/>
            <person name="Overmann J."/>
            <person name="Roth O."/>
            <person name="Liesegang H."/>
        </authorList>
    </citation>
    <scope>NUCLEOTIDE SEQUENCE [LARGE SCALE GENOMIC DNA]</scope>
    <source>
        <strain evidence="1 2">K08M4</strain>
    </source>
</reference>
<keyword evidence="2" id="KW-1185">Reference proteome</keyword>
<protein>
    <submittedName>
        <fullName evidence="1">Uncharacterized protein</fullName>
    </submittedName>
</protein>
<accession>A0AA34TT59</accession>
<dbReference type="AlphaFoldDB" id="A0AA34TT59"/>
<proteinExistence type="predicted"/>
<evidence type="ECO:0000313" key="1">
    <source>
        <dbReference type="EMBL" id="ARP40661.1"/>
    </source>
</evidence>
<dbReference type="EMBL" id="CP017917">
    <property type="protein sequence ID" value="ARP40661.1"/>
    <property type="molecule type" value="Genomic_DNA"/>
</dbReference>
<name>A0AA34TT59_9VIBR</name>
<organism evidence="1 2">
    <name type="scientific">Vibrio syngnathi</name>
    <dbReference type="NCBI Taxonomy" id="3034029"/>
    <lineage>
        <taxon>Bacteria</taxon>
        <taxon>Pseudomonadati</taxon>
        <taxon>Pseudomonadota</taxon>
        <taxon>Gammaproteobacteria</taxon>
        <taxon>Vibrionales</taxon>
        <taxon>Vibrionaceae</taxon>
        <taxon>Vibrio</taxon>
    </lineage>
</organism>
<dbReference type="Proteomes" id="UP000194136">
    <property type="component" value="Chromosome 2"/>
</dbReference>
<sequence length="73" mass="8088">MSLKQQDIFLQAMEFIIDAVALSTEGESRADVGIYLMGLLVADQREELKPEKLAAMKQLIEMADGGDSPEFKL</sequence>
<dbReference type="RefSeq" id="WP_016789666.1">
    <property type="nucleotide sequence ID" value="NZ_CP017917.1"/>
</dbReference>
<evidence type="ECO:0000313" key="2">
    <source>
        <dbReference type="Proteomes" id="UP000194136"/>
    </source>
</evidence>
<dbReference type="KEGG" id="vsy:K08M4_40000"/>